<evidence type="ECO:0000256" key="5">
    <source>
        <dbReference type="ARBA" id="ARBA00022795"/>
    </source>
</evidence>
<dbReference type="EMBL" id="SHKW01000001">
    <property type="protein sequence ID" value="RZU42231.1"/>
    <property type="molecule type" value="Genomic_DNA"/>
</dbReference>
<evidence type="ECO:0000256" key="3">
    <source>
        <dbReference type="ARBA" id="ARBA00016507"/>
    </source>
</evidence>
<evidence type="ECO:0000256" key="2">
    <source>
        <dbReference type="ARBA" id="ARBA00006602"/>
    </source>
</evidence>
<evidence type="ECO:0000256" key="8">
    <source>
        <dbReference type="SAM" id="Coils"/>
    </source>
</evidence>
<comment type="similarity">
    <text evidence="2">Belongs to the FliH family.</text>
</comment>
<keyword evidence="11" id="KW-1185">Reference proteome</keyword>
<dbReference type="InterPro" id="IPR018035">
    <property type="entry name" value="Flagellar_FliH/T3SS_HrpE"/>
</dbReference>
<evidence type="ECO:0000313" key="10">
    <source>
        <dbReference type="EMBL" id="RZU42231.1"/>
    </source>
</evidence>
<keyword evidence="7" id="KW-1006">Bacterial flagellum protein export</keyword>
<dbReference type="InterPro" id="IPR051472">
    <property type="entry name" value="T3SS_Stator/FliH"/>
</dbReference>
<evidence type="ECO:0000313" key="11">
    <source>
        <dbReference type="Proteomes" id="UP000292958"/>
    </source>
</evidence>
<keyword evidence="10" id="KW-0282">Flagellum</keyword>
<reference evidence="10 11" key="1">
    <citation type="submission" date="2019-02" db="EMBL/GenBank/DDBJ databases">
        <title>Genomic Encyclopedia of Archaeal and Bacterial Type Strains, Phase II (KMG-II): from individual species to whole genera.</title>
        <authorList>
            <person name="Goeker M."/>
        </authorList>
    </citation>
    <scope>NUCLEOTIDE SEQUENCE [LARGE SCALE GENOMIC DNA]</scope>
    <source>
        <strain evidence="10 11">DSM 18101</strain>
    </source>
</reference>
<evidence type="ECO:0000256" key="7">
    <source>
        <dbReference type="ARBA" id="ARBA00023225"/>
    </source>
</evidence>
<proteinExistence type="inferred from homology"/>
<dbReference type="Pfam" id="PF02108">
    <property type="entry name" value="FliH"/>
    <property type="match status" value="1"/>
</dbReference>
<feature type="coiled-coil region" evidence="8">
    <location>
        <begin position="28"/>
        <end position="59"/>
    </location>
</feature>
<dbReference type="GO" id="GO:0005829">
    <property type="term" value="C:cytosol"/>
    <property type="evidence" value="ECO:0007669"/>
    <property type="project" value="TreeGrafter"/>
</dbReference>
<dbReference type="GO" id="GO:0015031">
    <property type="term" value="P:protein transport"/>
    <property type="evidence" value="ECO:0007669"/>
    <property type="project" value="UniProtKB-KW"/>
</dbReference>
<dbReference type="GO" id="GO:0044781">
    <property type="term" value="P:bacterial-type flagellum organization"/>
    <property type="evidence" value="ECO:0007669"/>
    <property type="project" value="UniProtKB-KW"/>
</dbReference>
<keyword evidence="6" id="KW-0653">Protein transport</keyword>
<evidence type="ECO:0000259" key="9">
    <source>
        <dbReference type="Pfam" id="PF02108"/>
    </source>
</evidence>
<name>A0A4Q7YYA5_9BACT</name>
<feature type="domain" description="Flagellar assembly protein FliH/Type III secretion system HrpE" evidence="9">
    <location>
        <begin position="88"/>
        <end position="195"/>
    </location>
</feature>
<dbReference type="Proteomes" id="UP000292958">
    <property type="component" value="Unassembled WGS sequence"/>
</dbReference>
<evidence type="ECO:0000256" key="6">
    <source>
        <dbReference type="ARBA" id="ARBA00022927"/>
    </source>
</evidence>
<accession>A0A4Q7YYA5</accession>
<protein>
    <recommendedName>
        <fullName evidence="3">Flagellar assembly protein FliH</fullName>
    </recommendedName>
</protein>
<dbReference type="PANTHER" id="PTHR34982:SF1">
    <property type="entry name" value="FLAGELLAR ASSEMBLY PROTEIN FLIH"/>
    <property type="match status" value="1"/>
</dbReference>
<organism evidence="10 11">
    <name type="scientific">Edaphobacter modestus</name>
    <dbReference type="NCBI Taxonomy" id="388466"/>
    <lineage>
        <taxon>Bacteria</taxon>
        <taxon>Pseudomonadati</taxon>
        <taxon>Acidobacteriota</taxon>
        <taxon>Terriglobia</taxon>
        <taxon>Terriglobales</taxon>
        <taxon>Acidobacteriaceae</taxon>
        <taxon>Edaphobacter</taxon>
    </lineage>
</organism>
<dbReference type="AlphaFoldDB" id="A0A4Q7YYA5"/>
<evidence type="ECO:0000256" key="1">
    <source>
        <dbReference type="ARBA" id="ARBA00003041"/>
    </source>
</evidence>
<dbReference type="PANTHER" id="PTHR34982">
    <property type="entry name" value="YOP PROTEINS TRANSLOCATION PROTEIN L"/>
    <property type="match status" value="1"/>
</dbReference>
<keyword evidence="10" id="KW-0969">Cilium</keyword>
<keyword evidence="10" id="KW-0966">Cell projection</keyword>
<comment type="function">
    <text evidence="1">Needed for flagellar regrowth and assembly.</text>
</comment>
<gene>
    <name evidence="10" type="ORF">BDD14_3784</name>
</gene>
<keyword evidence="5" id="KW-1005">Bacterial flagellum biogenesis</keyword>
<evidence type="ECO:0000256" key="4">
    <source>
        <dbReference type="ARBA" id="ARBA00022448"/>
    </source>
</evidence>
<keyword evidence="4" id="KW-0813">Transport</keyword>
<sequence>MSVNIIKAKPGTGLPLASRIPKALTDASEQAKETIAKAHDEAEEIIRAARLERETVINESKEKGYADGLDKWNDALVGAWDARNRYLATNETVVVQLAMAVARKIVGETANIDPATVLQSAREAIRSARGEQKLRVRVRPEDESIMLQQMIELKRSNSEIGEIQVVSDESITLGGCIVESPLGTIDAQFSTQLQSLERAILRGTHAGNLRA</sequence>
<comment type="caution">
    <text evidence="10">The sequence shown here is derived from an EMBL/GenBank/DDBJ whole genome shotgun (WGS) entry which is preliminary data.</text>
</comment>
<dbReference type="RefSeq" id="WP_165420131.1">
    <property type="nucleotide sequence ID" value="NZ_SHKW01000001.1"/>
</dbReference>
<keyword evidence="8" id="KW-0175">Coiled coil</keyword>